<accession>A0A061H4H7</accession>
<dbReference type="AlphaFoldDB" id="A0A061H4H7"/>
<evidence type="ECO:0000256" key="1">
    <source>
        <dbReference type="SAM" id="MobiDB-lite"/>
    </source>
</evidence>
<sequence length="561" mass="59087">MFMSAPAPFPDAWACLQKAPQPWPYDVFAERNPDAIGSDPETSAETTAVLGYQIRRLQADATRLQTGEAQDVRAVAERLDGWHHCLEDADEKSRLAQAHNPSLASAVLALRIEGQSCWSKVLMAGHAAVPDLAARLLRISVVIVDLCVQLMERTPASELDVLNVLQAFEAFVSILIWQEHVDINDSDRSAVRDRLDMGCRLLEDLGHLLPLYAGLAPVLGAAMAMASWYARATSNDAAQNWSRRNARATSNDAAQNWSRRNARDHVPTASSTIVTGRVDVLSPSPLALPASVAGLGWRGSSGSIQNGGPGEMRPALPGPQHLVFAVEGDHLRGPMPATAASSPGPYVPPVNHGGWPPRQGWVDHPELSAEGPPLAMPLPLQEPASIMNASGPITAASTAVATPADGPFVTATTMPGYSSSTTNTGHLPVGPVDAWYRQQTVSSHSGLRQTAGSVAGWDTSMAGATCLNNTMPPSASKAHQVSFFTGMPEAADAAYAVHAQPVGFVTDRISGYPLGAGGGPSSLDQALRLDAPPSRMAPSPSSVAGPSKRSRASYGYDNGLA</sequence>
<feature type="compositionally biased region" description="Low complexity" evidence="1">
    <location>
        <begin position="531"/>
        <end position="544"/>
    </location>
</feature>
<protein>
    <submittedName>
        <fullName evidence="2">Uncharacterized protein</fullName>
    </submittedName>
</protein>
<organism evidence="2 3">
    <name type="scientific">Pseudozyma flocculosa PF-1</name>
    <dbReference type="NCBI Taxonomy" id="1277687"/>
    <lineage>
        <taxon>Eukaryota</taxon>
        <taxon>Fungi</taxon>
        <taxon>Dikarya</taxon>
        <taxon>Basidiomycota</taxon>
        <taxon>Ustilaginomycotina</taxon>
        <taxon>Ustilaginomycetes</taxon>
        <taxon>Ustilaginales</taxon>
        <taxon>Ustilaginaceae</taxon>
        <taxon>Pseudozyma</taxon>
    </lineage>
</organism>
<feature type="compositionally biased region" description="Polar residues" evidence="1">
    <location>
        <begin position="243"/>
        <end position="259"/>
    </location>
</feature>
<reference evidence="2 3" key="1">
    <citation type="journal article" date="2013" name="Plant Cell">
        <title>The transition from a phytopathogenic smut ancestor to an anamorphic biocontrol agent deciphered by comparative whole-genome analysis.</title>
        <authorList>
            <person name="Lefebvre F."/>
            <person name="Joly D.L."/>
            <person name="Labbe C."/>
            <person name="Teichmann B."/>
            <person name="Linning R."/>
            <person name="Belzile F."/>
            <person name="Bakkeren G."/>
            <person name="Belanger R.R."/>
        </authorList>
    </citation>
    <scope>NUCLEOTIDE SEQUENCE [LARGE SCALE GENOMIC DNA]</scope>
    <source>
        <strain evidence="2 3">PF-1</strain>
    </source>
</reference>
<name>A0A061H4H7_9BASI</name>
<dbReference type="EMBL" id="KE361640">
    <property type="protein sequence ID" value="EPQ27334.1"/>
    <property type="molecule type" value="Genomic_DNA"/>
</dbReference>
<feature type="region of interest" description="Disordered" evidence="1">
    <location>
        <begin position="516"/>
        <end position="561"/>
    </location>
</feature>
<evidence type="ECO:0000313" key="3">
    <source>
        <dbReference type="Proteomes" id="UP000053664"/>
    </source>
</evidence>
<dbReference type="GeneID" id="19319352"/>
<feature type="region of interest" description="Disordered" evidence="1">
    <location>
        <begin position="243"/>
        <end position="265"/>
    </location>
</feature>
<proteinExistence type="predicted"/>
<dbReference type="RefSeq" id="XP_007880975.1">
    <property type="nucleotide sequence ID" value="XM_007882784.1"/>
</dbReference>
<dbReference type="HOGENOM" id="CLU_485815_0_0_1"/>
<gene>
    <name evidence="2" type="ORF">PFL1_05256</name>
</gene>
<dbReference type="Proteomes" id="UP000053664">
    <property type="component" value="Unassembled WGS sequence"/>
</dbReference>
<dbReference type="KEGG" id="pfp:PFL1_05256"/>
<evidence type="ECO:0000313" key="2">
    <source>
        <dbReference type="EMBL" id="EPQ27334.1"/>
    </source>
</evidence>